<keyword evidence="2" id="KW-1185">Reference proteome</keyword>
<dbReference type="AlphaFoldDB" id="A0A521B4I2"/>
<evidence type="ECO:0000313" key="1">
    <source>
        <dbReference type="EMBL" id="SMO41951.1"/>
    </source>
</evidence>
<dbReference type="Proteomes" id="UP000317593">
    <property type="component" value="Unassembled WGS sequence"/>
</dbReference>
<dbReference type="EMBL" id="FXTH01000002">
    <property type="protein sequence ID" value="SMO41951.1"/>
    <property type="molecule type" value="Genomic_DNA"/>
</dbReference>
<accession>A0A521B4I2</accession>
<evidence type="ECO:0000313" key="2">
    <source>
        <dbReference type="Proteomes" id="UP000317593"/>
    </source>
</evidence>
<reference evidence="1 2" key="1">
    <citation type="submission" date="2017-05" db="EMBL/GenBank/DDBJ databases">
        <authorList>
            <person name="Varghese N."/>
            <person name="Submissions S."/>
        </authorList>
    </citation>
    <scope>NUCLEOTIDE SEQUENCE [LARGE SCALE GENOMIC DNA]</scope>
    <source>
        <strain evidence="1 2">DSM 21194</strain>
    </source>
</reference>
<organism evidence="1 2">
    <name type="scientific">Fodinibius sediminis</name>
    <dbReference type="NCBI Taxonomy" id="1214077"/>
    <lineage>
        <taxon>Bacteria</taxon>
        <taxon>Pseudomonadati</taxon>
        <taxon>Balneolota</taxon>
        <taxon>Balneolia</taxon>
        <taxon>Balneolales</taxon>
        <taxon>Balneolaceae</taxon>
        <taxon>Fodinibius</taxon>
    </lineage>
</organism>
<protein>
    <submittedName>
        <fullName evidence="1">Uncharacterized protein</fullName>
    </submittedName>
</protein>
<sequence>MPQGLLSSLVQLTIGLPRKDVDIFHDVKKHVQLIRTIKEIRLCLAELLGIKWQMAPLARKLFLLLTVALVMNSSGDWHLRFCKMATTVL</sequence>
<proteinExistence type="predicted"/>
<name>A0A521B4I2_9BACT</name>
<gene>
    <name evidence="1" type="ORF">SAMN06265218_102183</name>
</gene>